<accession>A0A5K3FKE2</accession>
<proteinExistence type="predicted"/>
<reference evidence="1" key="1">
    <citation type="submission" date="2019-11" db="UniProtKB">
        <authorList>
            <consortium name="WormBaseParasite"/>
        </authorList>
    </citation>
    <scope>IDENTIFICATION</scope>
</reference>
<organism evidence="1">
    <name type="scientific">Mesocestoides corti</name>
    <name type="common">Flatworm</name>
    <dbReference type="NCBI Taxonomy" id="53468"/>
    <lineage>
        <taxon>Eukaryota</taxon>
        <taxon>Metazoa</taxon>
        <taxon>Spiralia</taxon>
        <taxon>Lophotrochozoa</taxon>
        <taxon>Platyhelminthes</taxon>
        <taxon>Cestoda</taxon>
        <taxon>Eucestoda</taxon>
        <taxon>Cyclophyllidea</taxon>
        <taxon>Mesocestoididae</taxon>
        <taxon>Mesocestoides</taxon>
    </lineage>
</organism>
<name>A0A5K3FKE2_MESCO</name>
<sequence>MARRASDYYGMARNMLPSQLNPRSKSLPEVFPAHKQHPRKGDHLFRLGDYHKGISDLSQTMSSKSASRYNSWLALRRLRVKLRRFLPELINKNQRIPDPDAILQEHIQRVPHFSASSAIPEAHEDGDGDFTLISEDDPKYFADFRDGCMPLPEASLHLSLHHQERIADSLR</sequence>
<dbReference type="AlphaFoldDB" id="A0A5K3FKE2"/>
<protein>
    <submittedName>
        <fullName evidence="1">DUF444 family protein</fullName>
    </submittedName>
</protein>
<evidence type="ECO:0000313" key="1">
    <source>
        <dbReference type="WBParaSite" id="MCU_008540-RA"/>
    </source>
</evidence>
<dbReference type="WBParaSite" id="MCU_008540-RA">
    <property type="protein sequence ID" value="MCU_008540-RA"/>
    <property type="gene ID" value="MCU_008540"/>
</dbReference>